<name>A0AAW4JJD6_9ACTN</name>
<dbReference type="Proteomes" id="UP000199405">
    <property type="component" value="Unassembled WGS sequence"/>
</dbReference>
<dbReference type="InterPro" id="IPR046102">
    <property type="entry name" value="DUF6039"/>
</dbReference>
<comment type="caution">
    <text evidence="1">The sequence shown here is derived from an EMBL/GenBank/DDBJ whole genome shotgun (WGS) entry which is preliminary data.</text>
</comment>
<reference evidence="2 3" key="1">
    <citation type="submission" date="2016-06" db="EMBL/GenBank/DDBJ databases">
        <authorList>
            <person name="Varghese N."/>
            <person name="Submissions Spin"/>
        </authorList>
    </citation>
    <scope>NUCLEOTIDE SEQUENCE [LARGE SCALE GENOMIC DNA]</scope>
    <source>
        <strain evidence="2 3">DSM 45142</strain>
    </source>
</reference>
<dbReference type="EMBL" id="JAGFVQ010000003">
    <property type="protein sequence ID" value="MBO4139076.1"/>
    <property type="molecule type" value="Genomic_DNA"/>
</dbReference>
<proteinExistence type="predicted"/>
<protein>
    <submittedName>
        <fullName evidence="1">Uncharacterized protein</fullName>
    </submittedName>
</protein>
<evidence type="ECO:0000313" key="4">
    <source>
        <dbReference type="Proteomes" id="UP000669887"/>
    </source>
</evidence>
<evidence type="ECO:0000313" key="2">
    <source>
        <dbReference type="EMBL" id="SCE73373.1"/>
    </source>
</evidence>
<dbReference type="GeneID" id="93468895"/>
<organism evidence="1 4">
    <name type="scientific">Micromonospora tulbaghiae</name>
    <dbReference type="NCBI Taxonomy" id="479978"/>
    <lineage>
        <taxon>Bacteria</taxon>
        <taxon>Bacillati</taxon>
        <taxon>Actinomycetota</taxon>
        <taxon>Actinomycetes</taxon>
        <taxon>Micromonosporales</taxon>
        <taxon>Micromonosporaceae</taxon>
        <taxon>Micromonospora</taxon>
    </lineage>
</organism>
<dbReference type="AlphaFoldDB" id="A0AAW4JJD6"/>
<evidence type="ECO:0000313" key="3">
    <source>
        <dbReference type="Proteomes" id="UP000199405"/>
    </source>
</evidence>
<reference evidence="1" key="2">
    <citation type="submission" date="2021-03" db="EMBL/GenBank/DDBJ databases">
        <title>X isolated from Micromonospora tulbaghiae.</title>
        <authorList>
            <person name="Stennett H.L."/>
        </authorList>
    </citation>
    <scope>NUCLEOTIDE SEQUENCE</scope>
    <source>
        <strain evidence="1">28M1-20</strain>
    </source>
</reference>
<dbReference type="EMBL" id="FMCQ01000002">
    <property type="protein sequence ID" value="SCE73373.1"/>
    <property type="molecule type" value="Genomic_DNA"/>
</dbReference>
<sequence length="314" mass="35624">MTDQSPPPIPSAQHQTSLSPHEILHSANSGMIVERVGQLRNEFRSEGRTFAREIAEYINTKQVGVASAFVYEETFGVKDRIHWFIHMSSMDQYETLVHMGDSDESYRNTFSRNYIPEEKGGGTWARLFLDGSLRETVLLPQFWGMYGTRTEHGAEEHSEVFRSQGNSTLPGAQAQTDIPADQIMHSANAGIVIHRTAEIVYDFRSEARQFAREAADAINRNLPGEATAFLYEEAFGTQDRIHWLIHLKSLATYQRLLELHVRDASVRDIFFRQRIEPERGGGSWARMFVQGSMTDTALTPQHWGMYATAPEAGR</sequence>
<dbReference type="Proteomes" id="UP000669887">
    <property type="component" value="Unassembled WGS sequence"/>
</dbReference>
<keyword evidence="3" id="KW-1185">Reference proteome</keyword>
<evidence type="ECO:0000313" key="1">
    <source>
        <dbReference type="EMBL" id="MBO4139076.1"/>
    </source>
</evidence>
<dbReference type="RefSeq" id="WP_091416421.1">
    <property type="nucleotide sequence ID" value="NZ_FMCQ01000002.1"/>
</dbReference>
<dbReference type="Pfam" id="PF19505">
    <property type="entry name" value="DUF6039"/>
    <property type="match status" value="1"/>
</dbReference>
<gene>
    <name evidence="2" type="ORF">GA0070562_2106</name>
    <name evidence="1" type="ORF">J5U46_02755</name>
</gene>
<accession>A0AAW4JJD6</accession>